<feature type="transmembrane region" description="Helical" evidence="2">
    <location>
        <begin position="89"/>
        <end position="115"/>
    </location>
</feature>
<name>C5E3G3_LACTC</name>
<feature type="compositionally biased region" description="Basic and acidic residues" evidence="1">
    <location>
        <begin position="251"/>
        <end position="260"/>
    </location>
</feature>
<evidence type="ECO:0000313" key="3">
    <source>
        <dbReference type="EMBL" id="CAR30574.1"/>
    </source>
</evidence>
<dbReference type="AlphaFoldDB" id="C5E3G3"/>
<dbReference type="HOGENOM" id="CLU_026237_0_0_1"/>
<dbReference type="FunCoup" id="C5E3G3">
    <property type="interactions" value="1"/>
</dbReference>
<dbReference type="STRING" id="559295.C5E3G3"/>
<dbReference type="GO" id="GO:0005886">
    <property type="term" value="C:plasma membrane"/>
    <property type="evidence" value="ECO:0007669"/>
    <property type="project" value="InterPro"/>
</dbReference>
<dbReference type="InterPro" id="IPR009571">
    <property type="entry name" value="SUR7/Rim9-like_fungi"/>
</dbReference>
<feature type="transmembrane region" description="Helical" evidence="2">
    <location>
        <begin position="12"/>
        <end position="34"/>
    </location>
</feature>
<feature type="region of interest" description="Disordered" evidence="1">
    <location>
        <begin position="243"/>
        <end position="265"/>
    </location>
</feature>
<dbReference type="GO" id="GO:0035838">
    <property type="term" value="C:growing cell tip"/>
    <property type="evidence" value="ECO:0007669"/>
    <property type="project" value="TreeGrafter"/>
</dbReference>
<sequence length="594" mass="64644">MAKFLNVGVSSAITVAQFVSMAFLIICCVTAPVFKQIGLSKADGIVFGTFGYCEQGSCTSASASYHPEQLATSESWKMGTTAREALGKILIIMPVAAGLSFFSMLGSFVSLFGAIGTSGAAFVINLLLSVIAFAGSALMCIVVFLLFYPNITWCGWLLIPAAAINLVCIPLIFLSYSLAPSKNQDSDAESDYTDRQGLTSLDQPPSKDLYEEDVFYNSSKKSALEKPAYPDFYKGPEIATSTTLNSGTTDSRSDREKLLNDKPLSNPVLKTAYGTAKIMKPVTEDAENDFSFENNTKETLPYSAIAGSQRDDHASIEMSAPAAAAMNGYRDPSSTSSFYSERDHRASRQDTLNTADLQPSSALNVDADAKKDKSSKDVLQHIIDNAIDEDDEEFIKQQTIDPSERPYLDEDDGIKDDDSDFTSVSQRGINPNYMPLSNGVKSTNYPPQPMKTHVPRTINYPSVPLGGAQVRPLVPLDHQRAPMNHPRMVAPQRVPHMYQPQQPVPRGYVAPQQGYRPSNAPTASEAVLTTNPDFMIPGVPSGGLGAKRAQRQNYAPPSHSVSSTHYRPAYKKRLPRQNMPPASMSRDGPYSGMM</sequence>
<dbReference type="EMBL" id="CU928180">
    <property type="protein sequence ID" value="CAR30574.1"/>
    <property type="molecule type" value="Genomic_DNA"/>
</dbReference>
<gene>
    <name evidence="3" type="ordered locus">KLTH0H13310g</name>
</gene>
<dbReference type="InterPro" id="IPR051380">
    <property type="entry name" value="pH-response_reg_palI/RIM9"/>
</dbReference>
<feature type="compositionally biased region" description="Acidic residues" evidence="1">
    <location>
        <begin position="409"/>
        <end position="420"/>
    </location>
</feature>
<dbReference type="RefSeq" id="XP_002556436.1">
    <property type="nucleotide sequence ID" value="XM_002556390.1"/>
</dbReference>
<protein>
    <submittedName>
        <fullName evidence="3">KLTH0H13310p</fullName>
    </submittedName>
</protein>
<dbReference type="eggNOG" id="ENOG502RYG1">
    <property type="taxonomic scope" value="Eukaryota"/>
</dbReference>
<keyword evidence="2" id="KW-0472">Membrane</keyword>
<accession>C5E3G3</accession>
<feature type="region of interest" description="Disordered" evidence="1">
    <location>
        <begin position="325"/>
        <end position="376"/>
    </location>
</feature>
<feature type="compositionally biased region" description="Polar residues" evidence="1">
    <location>
        <begin position="551"/>
        <end position="565"/>
    </location>
</feature>
<feature type="region of interest" description="Disordered" evidence="1">
    <location>
        <begin position="182"/>
        <end position="207"/>
    </location>
</feature>
<dbReference type="KEGG" id="lth:KLTH0H13310g"/>
<feature type="region of interest" description="Disordered" evidence="1">
    <location>
        <begin position="543"/>
        <end position="594"/>
    </location>
</feature>
<dbReference type="GeneID" id="8294795"/>
<organism evidence="3 4">
    <name type="scientific">Lachancea thermotolerans (strain ATCC 56472 / CBS 6340 / NRRL Y-8284)</name>
    <name type="common">Yeast</name>
    <name type="synonym">Kluyveromyces thermotolerans</name>
    <dbReference type="NCBI Taxonomy" id="559295"/>
    <lineage>
        <taxon>Eukaryota</taxon>
        <taxon>Fungi</taxon>
        <taxon>Dikarya</taxon>
        <taxon>Ascomycota</taxon>
        <taxon>Saccharomycotina</taxon>
        <taxon>Saccharomycetes</taxon>
        <taxon>Saccharomycetales</taxon>
        <taxon>Saccharomycetaceae</taxon>
        <taxon>Lachancea</taxon>
    </lineage>
</organism>
<feature type="transmembrane region" description="Helical" evidence="2">
    <location>
        <begin position="155"/>
        <end position="176"/>
    </location>
</feature>
<feature type="transmembrane region" description="Helical" evidence="2">
    <location>
        <begin position="121"/>
        <end position="148"/>
    </location>
</feature>
<dbReference type="Proteomes" id="UP000002036">
    <property type="component" value="Chromosome H"/>
</dbReference>
<feature type="compositionally biased region" description="Polar residues" evidence="1">
    <location>
        <begin position="349"/>
        <end position="363"/>
    </location>
</feature>
<evidence type="ECO:0000256" key="2">
    <source>
        <dbReference type="SAM" id="Phobius"/>
    </source>
</evidence>
<dbReference type="PANTHER" id="PTHR28013">
    <property type="entry name" value="PROTEIN DCV1-RELATED"/>
    <property type="match status" value="1"/>
</dbReference>
<keyword evidence="2" id="KW-1133">Transmembrane helix</keyword>
<proteinExistence type="predicted"/>
<evidence type="ECO:0000313" key="4">
    <source>
        <dbReference type="Proteomes" id="UP000002036"/>
    </source>
</evidence>
<keyword evidence="2" id="KW-0812">Transmembrane</keyword>
<dbReference type="GO" id="GO:0032153">
    <property type="term" value="C:cell division site"/>
    <property type="evidence" value="ECO:0007669"/>
    <property type="project" value="TreeGrafter"/>
</dbReference>
<evidence type="ECO:0000256" key="1">
    <source>
        <dbReference type="SAM" id="MobiDB-lite"/>
    </source>
</evidence>
<keyword evidence="4" id="KW-1185">Reference proteome</keyword>
<dbReference type="OMA" id="HKPFTEL"/>
<feature type="compositionally biased region" description="Basic and acidic residues" evidence="1">
    <location>
        <begin position="367"/>
        <end position="376"/>
    </location>
</feature>
<feature type="region of interest" description="Disordered" evidence="1">
    <location>
        <begin position="403"/>
        <end position="441"/>
    </location>
</feature>
<reference evidence="3 4" key="1">
    <citation type="journal article" date="2009" name="Genome Res.">
        <title>Comparative genomics of protoploid Saccharomycetaceae.</title>
        <authorList>
            <consortium name="The Genolevures Consortium"/>
            <person name="Souciet J.-L."/>
            <person name="Dujon B."/>
            <person name="Gaillardin C."/>
            <person name="Johnston M."/>
            <person name="Baret P.V."/>
            <person name="Cliften P."/>
            <person name="Sherman D.J."/>
            <person name="Weissenbach J."/>
            <person name="Westhof E."/>
            <person name="Wincker P."/>
            <person name="Jubin C."/>
            <person name="Poulain J."/>
            <person name="Barbe V."/>
            <person name="Segurens B."/>
            <person name="Artiguenave F."/>
            <person name="Anthouard V."/>
            <person name="Vacherie B."/>
            <person name="Val M.-E."/>
            <person name="Fulton R.S."/>
            <person name="Minx P."/>
            <person name="Wilson R."/>
            <person name="Durrens P."/>
            <person name="Jean G."/>
            <person name="Marck C."/>
            <person name="Martin T."/>
            <person name="Nikolski M."/>
            <person name="Rolland T."/>
            <person name="Seret M.-L."/>
            <person name="Casaregola S."/>
            <person name="Despons L."/>
            <person name="Fairhead C."/>
            <person name="Fischer G."/>
            <person name="Lafontaine I."/>
            <person name="Leh V."/>
            <person name="Lemaire M."/>
            <person name="de Montigny J."/>
            <person name="Neuveglise C."/>
            <person name="Thierry A."/>
            <person name="Blanc-Lenfle I."/>
            <person name="Bleykasten C."/>
            <person name="Diffels J."/>
            <person name="Fritsch E."/>
            <person name="Frangeul L."/>
            <person name="Goeffon A."/>
            <person name="Jauniaux N."/>
            <person name="Kachouri-Lafond R."/>
            <person name="Payen C."/>
            <person name="Potier S."/>
            <person name="Pribylova L."/>
            <person name="Ozanne C."/>
            <person name="Richard G.-F."/>
            <person name="Sacerdot C."/>
            <person name="Straub M.-L."/>
            <person name="Talla E."/>
        </authorList>
    </citation>
    <scope>NUCLEOTIDE SEQUENCE [LARGE SCALE GENOMIC DNA]</scope>
    <source>
        <strain evidence="4">ATCC 56472 / CBS 6340 / NRRL Y-8284</strain>
    </source>
</reference>
<dbReference type="Pfam" id="PF06687">
    <property type="entry name" value="SUR7"/>
    <property type="match status" value="1"/>
</dbReference>
<dbReference type="InParanoid" id="C5E3G3"/>
<dbReference type="PANTHER" id="PTHR28013:SF8">
    <property type="entry name" value="AEL027WP"/>
    <property type="match status" value="1"/>
</dbReference>
<dbReference type="OrthoDB" id="2354757at2759"/>